<gene>
    <name evidence="2" type="ORF">KCQ71_16250</name>
</gene>
<proteinExistence type="predicted"/>
<accession>A0ABS7SBH1</accession>
<dbReference type="EMBL" id="JAGSHT010000015">
    <property type="protein sequence ID" value="MBZ2197714.1"/>
    <property type="molecule type" value="Genomic_DNA"/>
</dbReference>
<dbReference type="RefSeq" id="WP_223407778.1">
    <property type="nucleotide sequence ID" value="NZ_JAGSHT010000015.1"/>
</dbReference>
<comment type="caution">
    <text evidence="2">The sequence shown here is derived from an EMBL/GenBank/DDBJ whole genome shotgun (WGS) entry which is preliminary data.</text>
</comment>
<protein>
    <recommendedName>
        <fullName evidence="4">PQQ-like domain-containing protein</fullName>
    </recommendedName>
</protein>
<dbReference type="PROSITE" id="PS51257">
    <property type="entry name" value="PROKAR_LIPOPROTEIN"/>
    <property type="match status" value="1"/>
</dbReference>
<dbReference type="InterPro" id="IPR011047">
    <property type="entry name" value="Quinoprotein_ADH-like_sf"/>
</dbReference>
<feature type="compositionally biased region" description="Low complexity" evidence="1">
    <location>
        <begin position="42"/>
        <end position="55"/>
    </location>
</feature>
<evidence type="ECO:0000256" key="1">
    <source>
        <dbReference type="SAM" id="MobiDB-lite"/>
    </source>
</evidence>
<organism evidence="2 3">
    <name type="scientific">Occultella gossypii</name>
    <dbReference type="NCBI Taxonomy" id="2800820"/>
    <lineage>
        <taxon>Bacteria</taxon>
        <taxon>Bacillati</taxon>
        <taxon>Actinomycetota</taxon>
        <taxon>Actinomycetes</taxon>
        <taxon>Micrococcales</taxon>
        <taxon>Ruaniaceae</taxon>
        <taxon>Occultella</taxon>
    </lineage>
</organism>
<evidence type="ECO:0000313" key="2">
    <source>
        <dbReference type="EMBL" id="MBZ2197714.1"/>
    </source>
</evidence>
<sequence>MDATTRGPARPGTFWARPLAVGLAAAVALLGGCTGEGPVPDPTAAPSEPTSSDPPSTDPPAPAWVLADWVELPGGLWAIASDDAGRAAFSPGGAMEIDGDFYADLIAYDVPTGQQLWALENVRAEVMNASAESAGEVVVSVVHDGDGDLLVGTDWETGEPRWQVPVAELGICREFVISPLTDADVVALRSSAPDCADDSGPSVLTLDPLTGQVREPRLDLPGAAWVSEVGGEFWAVATDDTGLTAATFDPVTGDGETVSLPWSQETVSEVRGDPAAWYWIWPFDVDTAVIVVSTDEGMARVLMDWGSGTVSEFTGAPECFGDRQSLNDPDGRTCLADATFDGTEGISSFSFDGEQYWELPSGAYSGFSVDGDSRMAVFERPMEVSGWLVSTGDDLLTLVARPQDRPVWVVGEGEGSGAVGYGYLAGVDTLVALVEGGPDTTVILTVDASTGEELDRRVEDPMWFTSTDTAVVATNEERTLVRMVQVAER</sequence>
<dbReference type="Proteomes" id="UP000826651">
    <property type="component" value="Unassembled WGS sequence"/>
</dbReference>
<feature type="region of interest" description="Disordered" evidence="1">
    <location>
        <begin position="37"/>
        <end position="62"/>
    </location>
</feature>
<reference evidence="2 3" key="1">
    <citation type="submission" date="2021-04" db="EMBL/GenBank/DDBJ databases">
        <title>Ruania sp. nov., isolated from sandy soil of mangrove forest.</title>
        <authorList>
            <person name="Ge X."/>
            <person name="Huang R."/>
            <person name="Liu W."/>
        </authorList>
    </citation>
    <scope>NUCLEOTIDE SEQUENCE [LARGE SCALE GENOMIC DNA]</scope>
    <source>
        <strain evidence="2 3">N2-46</strain>
    </source>
</reference>
<evidence type="ECO:0008006" key="4">
    <source>
        <dbReference type="Google" id="ProtNLM"/>
    </source>
</evidence>
<dbReference type="SUPFAM" id="SSF50998">
    <property type="entry name" value="Quinoprotein alcohol dehydrogenase-like"/>
    <property type="match status" value="1"/>
</dbReference>
<name>A0ABS7SBH1_9MICO</name>
<evidence type="ECO:0000313" key="3">
    <source>
        <dbReference type="Proteomes" id="UP000826651"/>
    </source>
</evidence>
<keyword evidence="3" id="KW-1185">Reference proteome</keyword>